<dbReference type="EMBL" id="JMOA01000053">
    <property type="protein sequence ID" value="KCY00166.1"/>
    <property type="molecule type" value="Genomic_DNA"/>
</dbReference>
<dbReference type="Proteomes" id="UP000027309">
    <property type="component" value="Unassembled WGS sequence"/>
</dbReference>
<name>A0A836LYR7_ACIBA</name>
<organism evidence="4 5">
    <name type="scientific">Acinetobacter baumannii 1499986</name>
    <dbReference type="NCBI Taxonomy" id="1310673"/>
    <lineage>
        <taxon>Bacteria</taxon>
        <taxon>Pseudomonadati</taxon>
        <taxon>Pseudomonadota</taxon>
        <taxon>Gammaproteobacteria</taxon>
        <taxon>Moraxellales</taxon>
        <taxon>Moraxellaceae</taxon>
        <taxon>Acinetobacter</taxon>
        <taxon>Acinetobacter calcoaceticus/baumannii complex</taxon>
    </lineage>
</organism>
<dbReference type="InterPro" id="IPR036770">
    <property type="entry name" value="Ankyrin_rpt-contain_sf"/>
</dbReference>
<evidence type="ECO:0000313" key="5">
    <source>
        <dbReference type="Proteomes" id="UP000027309"/>
    </source>
</evidence>
<keyword evidence="1" id="KW-0677">Repeat</keyword>
<evidence type="ECO:0000313" key="4">
    <source>
        <dbReference type="EMBL" id="KCY00166.1"/>
    </source>
</evidence>
<keyword evidence="2 3" id="KW-0040">ANK repeat</keyword>
<sequence>MHKSNIIRQNQENNILIRNAIKKHELITVKKIFSEFPGLLSIDTPFGSWLHVAASSGALEIVKYLITEGLSPNKKGGTFGGNSLNTAVSNGHIDIVEYLLLLNVEMDTTEPERNPLFGAIMKGSLPIVEKLISHDIDYKISYTGDYMNNMDAESFALERGEIEIANYLNSLK</sequence>
<dbReference type="PANTHER" id="PTHR24188">
    <property type="entry name" value="ANKYRIN REPEAT PROTEIN"/>
    <property type="match status" value="1"/>
</dbReference>
<protein>
    <submittedName>
        <fullName evidence="4">Ankyrin repeat family protein</fullName>
    </submittedName>
</protein>
<evidence type="ECO:0000256" key="1">
    <source>
        <dbReference type="ARBA" id="ARBA00022737"/>
    </source>
</evidence>
<dbReference type="PROSITE" id="PS50088">
    <property type="entry name" value="ANK_REPEAT"/>
    <property type="match status" value="2"/>
</dbReference>
<feature type="repeat" description="ANK" evidence="3">
    <location>
        <begin position="79"/>
        <end position="111"/>
    </location>
</feature>
<dbReference type="Gene3D" id="1.25.40.20">
    <property type="entry name" value="Ankyrin repeat-containing domain"/>
    <property type="match status" value="1"/>
</dbReference>
<gene>
    <name evidence="4" type="ORF">J572_3244</name>
</gene>
<dbReference type="SMART" id="SM00248">
    <property type="entry name" value="ANK"/>
    <property type="match status" value="3"/>
</dbReference>
<reference evidence="4 5" key="1">
    <citation type="submission" date="2014-04" db="EMBL/GenBank/DDBJ databases">
        <title>Comparative genomics and transcriptomics to identify genetic mechanisms underlying the emergence of carbapenem resistant Acinetobacter baumannii (CRAb).</title>
        <authorList>
            <person name="Harris A.D."/>
            <person name="Johnson K.J."/>
            <person name="George J."/>
            <person name="Nadendla S."/>
            <person name="Daugherty S.C."/>
            <person name="Parankush S."/>
            <person name="Sadzewicz L."/>
            <person name="Tallon L."/>
            <person name="Sengamalay N."/>
            <person name="Hazen T.H."/>
            <person name="Rasko D.A."/>
        </authorList>
    </citation>
    <scope>NUCLEOTIDE SEQUENCE [LARGE SCALE GENOMIC DNA]</scope>
    <source>
        <strain evidence="4 5">1499986</strain>
    </source>
</reference>
<comment type="caution">
    <text evidence="4">The sequence shown here is derived from an EMBL/GenBank/DDBJ whole genome shotgun (WGS) entry which is preliminary data.</text>
</comment>
<feature type="repeat" description="ANK" evidence="3">
    <location>
        <begin position="50"/>
        <end position="77"/>
    </location>
</feature>
<evidence type="ECO:0000256" key="3">
    <source>
        <dbReference type="PROSITE-ProRule" id="PRU00023"/>
    </source>
</evidence>
<evidence type="ECO:0000256" key="2">
    <source>
        <dbReference type="ARBA" id="ARBA00023043"/>
    </source>
</evidence>
<dbReference type="Pfam" id="PF12796">
    <property type="entry name" value="Ank_2"/>
    <property type="match status" value="1"/>
</dbReference>
<dbReference type="RefSeq" id="WP_031960137.1">
    <property type="nucleotide sequence ID" value="NZ_JMOA01000053.1"/>
</dbReference>
<dbReference type="SUPFAM" id="SSF48403">
    <property type="entry name" value="Ankyrin repeat"/>
    <property type="match status" value="1"/>
</dbReference>
<dbReference type="InterPro" id="IPR002110">
    <property type="entry name" value="Ankyrin_rpt"/>
</dbReference>
<dbReference type="PANTHER" id="PTHR24188:SF29">
    <property type="entry name" value="GH09064P"/>
    <property type="match status" value="1"/>
</dbReference>
<proteinExistence type="predicted"/>
<accession>A0A836LYR7</accession>
<dbReference type="AlphaFoldDB" id="A0A836LYR7"/>